<dbReference type="AlphaFoldDB" id="A0A1H1MR21"/>
<accession>A0A1H1MR21</accession>
<evidence type="ECO:0000313" key="4">
    <source>
        <dbReference type="Proteomes" id="UP000243426"/>
    </source>
</evidence>
<reference evidence="4" key="2">
    <citation type="submission" date="2016-10" db="EMBL/GenBank/DDBJ databases">
        <authorList>
            <person name="Varghese N."/>
            <person name="Submissions S."/>
        </authorList>
    </citation>
    <scope>NUCLEOTIDE SEQUENCE [LARGE SCALE GENOMIC DNA]</scope>
    <source>
        <strain evidence="4">2SM5</strain>
    </source>
</reference>
<keyword evidence="4" id="KW-1185">Reference proteome</keyword>
<protein>
    <submittedName>
        <fullName evidence="2">Uncharacterized protein</fullName>
    </submittedName>
</protein>
<evidence type="ECO:0000256" key="1">
    <source>
        <dbReference type="SAM" id="SignalP"/>
    </source>
</evidence>
<dbReference type="EMBL" id="LT629748">
    <property type="protein sequence ID" value="SDR89070.1"/>
    <property type="molecule type" value="Genomic_DNA"/>
</dbReference>
<dbReference type="STRING" id="797277.SAMN05216198_0693"/>
<keyword evidence="1" id="KW-0732">Signal</keyword>
<sequence>MTYRNMMAVFSMAFVLMGASTAVQAEDGSLKLRTMLADRHGYGLPLDERKGNEVKERKQRILNNDELFLKTTEKSDPANR</sequence>
<reference evidence="2" key="1">
    <citation type="submission" date="2016-10" db="EMBL/GenBank/DDBJ databases">
        <authorList>
            <person name="de Groot N.N."/>
        </authorList>
    </citation>
    <scope>NUCLEOTIDE SEQUENCE [LARGE SCALE GENOMIC DNA]</scope>
    <source>
        <strain evidence="2">2SM5</strain>
    </source>
</reference>
<dbReference type="RefSeq" id="WP_090272043.1">
    <property type="nucleotide sequence ID" value="NZ_LT629748.1"/>
</dbReference>
<proteinExistence type="predicted"/>
<evidence type="ECO:0000313" key="3">
    <source>
        <dbReference type="EMBL" id="SDT17988.1"/>
    </source>
</evidence>
<dbReference type="Proteomes" id="UP000243426">
    <property type="component" value="Chromosome I"/>
</dbReference>
<organism evidence="2 4">
    <name type="scientific">Halopseudomonas litoralis</name>
    <dbReference type="NCBI Taxonomy" id="797277"/>
    <lineage>
        <taxon>Bacteria</taxon>
        <taxon>Pseudomonadati</taxon>
        <taxon>Pseudomonadota</taxon>
        <taxon>Gammaproteobacteria</taxon>
        <taxon>Pseudomonadales</taxon>
        <taxon>Pseudomonadaceae</taxon>
        <taxon>Halopseudomonas</taxon>
    </lineage>
</organism>
<evidence type="ECO:0000313" key="2">
    <source>
        <dbReference type="EMBL" id="SDR89070.1"/>
    </source>
</evidence>
<name>A0A1H1MR21_9GAMM</name>
<dbReference type="OrthoDB" id="6897388at2"/>
<feature type="signal peptide" evidence="1">
    <location>
        <begin position="1"/>
        <end position="25"/>
    </location>
</feature>
<feature type="chain" id="PRO_5010471695" evidence="1">
    <location>
        <begin position="26"/>
        <end position="80"/>
    </location>
</feature>
<dbReference type="EMBL" id="LT629748">
    <property type="protein sequence ID" value="SDT17988.1"/>
    <property type="molecule type" value="Genomic_DNA"/>
</dbReference>
<gene>
    <name evidence="2" type="ORF">SAMN05216198_0693</name>
    <name evidence="3" type="ORF">SAMN05216198_3903</name>
</gene>